<feature type="compositionally biased region" description="Basic residues" evidence="1">
    <location>
        <begin position="140"/>
        <end position="150"/>
    </location>
</feature>
<proteinExistence type="predicted"/>
<reference evidence="3" key="1">
    <citation type="journal article" date="2019" name="Int. J. Syst. Evol. Microbiol.">
        <title>The Global Catalogue of Microorganisms (GCM) 10K type strain sequencing project: providing services to taxonomists for standard genome sequencing and annotation.</title>
        <authorList>
            <consortium name="The Broad Institute Genomics Platform"/>
            <consortium name="The Broad Institute Genome Sequencing Center for Infectious Disease"/>
            <person name="Wu L."/>
            <person name="Ma J."/>
        </authorList>
    </citation>
    <scope>NUCLEOTIDE SEQUENCE [LARGE SCALE GENOMIC DNA]</scope>
    <source>
        <strain evidence="3">CGMCC 4.7397</strain>
    </source>
</reference>
<gene>
    <name evidence="2" type="ORF">ACFQH9_27680</name>
</gene>
<evidence type="ECO:0000256" key="1">
    <source>
        <dbReference type="SAM" id="MobiDB-lite"/>
    </source>
</evidence>
<keyword evidence="3" id="KW-1185">Reference proteome</keyword>
<evidence type="ECO:0000313" key="2">
    <source>
        <dbReference type="EMBL" id="MFC5952050.1"/>
    </source>
</evidence>
<dbReference type="InterPro" id="IPR046249">
    <property type="entry name" value="DUF6282"/>
</dbReference>
<accession>A0ABW1IFW0</accession>
<dbReference type="Pfam" id="PF19799">
    <property type="entry name" value="DUF6282"/>
    <property type="match status" value="1"/>
</dbReference>
<comment type="caution">
    <text evidence="2">The sequence shown here is derived from an EMBL/GenBank/DDBJ whole genome shotgun (WGS) entry which is preliminary data.</text>
</comment>
<name>A0ABW1IFW0_9PSEU</name>
<organism evidence="2 3">
    <name type="scientific">Pseudonocardia lutea</name>
    <dbReference type="NCBI Taxonomy" id="2172015"/>
    <lineage>
        <taxon>Bacteria</taxon>
        <taxon>Bacillati</taxon>
        <taxon>Actinomycetota</taxon>
        <taxon>Actinomycetes</taxon>
        <taxon>Pseudonocardiales</taxon>
        <taxon>Pseudonocardiaceae</taxon>
        <taxon>Pseudonocardia</taxon>
    </lineage>
</organism>
<evidence type="ECO:0000313" key="3">
    <source>
        <dbReference type="Proteomes" id="UP001596119"/>
    </source>
</evidence>
<dbReference type="Proteomes" id="UP001596119">
    <property type="component" value="Unassembled WGS sequence"/>
</dbReference>
<feature type="region of interest" description="Disordered" evidence="1">
    <location>
        <begin position="139"/>
        <end position="159"/>
    </location>
</feature>
<protein>
    <submittedName>
        <fullName evidence="2">DUF6282 family protein</fullName>
    </submittedName>
</protein>
<dbReference type="RefSeq" id="WP_379570589.1">
    <property type="nucleotide sequence ID" value="NZ_JBHSQK010000090.1"/>
</dbReference>
<sequence>MSRGASSSTPPSGAANPDAVEVCARLDGRVVWLPTVSSASHQVAAGSPQLAVHRELQFRPVPVLDGKSPAPGLDEVLDVVAAHDLVLASGHIPVADALRIFRAAHARGARRFLVNHPTVDFMHWTDDLLGPLRLLGPPRGRVRRRPRLRPRREPYRRAG</sequence>
<dbReference type="EMBL" id="JBHSQK010000090">
    <property type="protein sequence ID" value="MFC5952050.1"/>
    <property type="molecule type" value="Genomic_DNA"/>
</dbReference>